<dbReference type="InterPro" id="IPR014718">
    <property type="entry name" value="GH-type_carb-bd"/>
</dbReference>
<dbReference type="SMART" id="SM01038">
    <property type="entry name" value="Bgal_small_N"/>
    <property type="match status" value="1"/>
</dbReference>
<dbReference type="SUPFAM" id="SSF49303">
    <property type="entry name" value="beta-Galactosidase/glucuronidase domain"/>
    <property type="match status" value="1"/>
</dbReference>
<dbReference type="PANTHER" id="PTHR46323">
    <property type="entry name" value="BETA-GALACTOSIDASE"/>
    <property type="match status" value="1"/>
</dbReference>
<sequence>MDLHFHTDVDIQHVNMLPRTAYKRPYTSIEEYQAHPERHHMQRVTSLNGEWDFQYFTSLEQFHQRSDYAQKDRITVPSVWQLQGYDQLQYCNVQFPIPYDLPHVPETSSCGYYEKTFTIKKYQESLDYHLTFEGISGAHYIWVNGAFVGYAQISHALSQFDVTEWVTEGDNHIAVLVLKYSDATYFEDQDMFRHSGIYRDVYIVGRQRERLNDYQIHTTIGDDVGYIDVTVQDVADGMTLHYQLLNPDQRRITEGKLNETTTRISVPEPRLWSAEHPELYTLIIEANGEYFVQRVGIREVKIAQQQLWINGQSVKLRGVNYHDSHPQTGYTVSEAQLIEDLTLMKQANFNAIRTAHYPKSPRFYELTDQYGFYVMSEADLETHGVVLLYGDENLDDFNLIMDDPRYEQAVVDRIDASIVPFKNFSSIISWSMGNESGYGCNMERGLAHAKVLDASRPLHYEGAHYAAPHHDRSNLDMISRMYPSPEEIETRYLTKPNLDKPFVLCEYAHAMGNSPGGLKAYHELMERYDSFIGGFVWEWCDHAIQVGMKDGRPMYRYGGDFGEKVHDGHFCVDGIVSPHRTPHAGYYEFQQVHRPLVCVAHESTRLTFQNKLDFTTIDDYVTLQIRVTTTTGETATFTIDAPHIEPHAQGEIDIAPYLHYDMNDLSTCTIQYILKADHPLLTPGEVLGHDQIIFQRLASTHFVPETNIDALDVKETGKTVQVARGSWCYTFDKRSGGLQQVSHQQTTLLSEGSQLNIWRAPTDNDIQIQQGWRTAKYDTAYPKVYHTNVQQQEGQVTIAFDMSMVEASRPRLVEGTVTWTVYEDGTIHVAHQLKKDVRMPSLPRLGVTFSLPDRFQALTYYGQGPFESYQDKQEVSYLAAFHTTVRDQYEHPVFPQEVGAHIDTTYVGLRDANYTCAVWSETPLSVNAKPYADAMLTEANHDDELEETGISYLHIDAAQSGIGTNSCGPELPEQYRLLQEHYHFDFKLKFYEQTSIIE</sequence>
<dbReference type="SUPFAM" id="SSF49785">
    <property type="entry name" value="Galactose-binding domain-like"/>
    <property type="match status" value="1"/>
</dbReference>
<name>A0A2A4GXK2_9STAP</name>
<evidence type="ECO:0000256" key="6">
    <source>
        <dbReference type="ARBA" id="ARBA00032230"/>
    </source>
</evidence>
<dbReference type="PROSITE" id="PS00719">
    <property type="entry name" value="GLYCOSYL_HYDROL_F2_1"/>
    <property type="match status" value="1"/>
</dbReference>
<dbReference type="EC" id="3.2.1.23" evidence="3 7"/>
<dbReference type="InterPro" id="IPR023230">
    <property type="entry name" value="Glyco_hydro_2_CS"/>
</dbReference>
<dbReference type="PRINTS" id="PR00132">
    <property type="entry name" value="GLHYDRLASE2"/>
</dbReference>
<dbReference type="Pfam" id="PF02837">
    <property type="entry name" value="Glyco_hydro_2_N"/>
    <property type="match status" value="1"/>
</dbReference>
<dbReference type="Pfam" id="PF00703">
    <property type="entry name" value="Glyco_hydro_2"/>
    <property type="match status" value="1"/>
</dbReference>
<dbReference type="InterPro" id="IPR050347">
    <property type="entry name" value="Bact_Beta-galactosidase"/>
</dbReference>
<evidence type="ECO:0000256" key="2">
    <source>
        <dbReference type="ARBA" id="ARBA00007401"/>
    </source>
</evidence>
<evidence type="ECO:0000256" key="1">
    <source>
        <dbReference type="ARBA" id="ARBA00001412"/>
    </source>
</evidence>
<dbReference type="InterPro" id="IPR008979">
    <property type="entry name" value="Galactose-bd-like_sf"/>
</dbReference>
<accession>A0A2A4GXK2</accession>
<dbReference type="InterPro" id="IPR006104">
    <property type="entry name" value="Glyco_hydro_2_N"/>
</dbReference>
<dbReference type="EMBL" id="MWUU01000007">
    <property type="protein sequence ID" value="PCF55258.1"/>
    <property type="molecule type" value="Genomic_DNA"/>
</dbReference>
<dbReference type="PANTHER" id="PTHR46323:SF2">
    <property type="entry name" value="BETA-GALACTOSIDASE"/>
    <property type="match status" value="1"/>
</dbReference>
<dbReference type="Proteomes" id="UP000218335">
    <property type="component" value="Unassembled WGS sequence"/>
</dbReference>
<dbReference type="Gene3D" id="2.60.40.10">
    <property type="entry name" value="Immunoglobulins"/>
    <property type="match status" value="2"/>
</dbReference>
<comment type="caution">
    <text evidence="9">The sequence shown here is derived from an EMBL/GenBank/DDBJ whole genome shotgun (WGS) entry which is preliminary data.</text>
</comment>
<dbReference type="Gene3D" id="2.70.98.10">
    <property type="match status" value="1"/>
</dbReference>
<dbReference type="InterPro" id="IPR004199">
    <property type="entry name" value="B-gal_small/dom_5"/>
</dbReference>
<gene>
    <name evidence="9" type="ORF">B5C08_06300</name>
</gene>
<dbReference type="GO" id="GO:0009341">
    <property type="term" value="C:beta-galactosidase complex"/>
    <property type="evidence" value="ECO:0007669"/>
    <property type="project" value="InterPro"/>
</dbReference>
<proteinExistence type="inferred from homology"/>
<keyword evidence="5 7" id="KW-0326">Glycosidase</keyword>
<evidence type="ECO:0000256" key="3">
    <source>
        <dbReference type="ARBA" id="ARBA00012756"/>
    </source>
</evidence>
<dbReference type="Pfam" id="PF02929">
    <property type="entry name" value="Bgal_small_N"/>
    <property type="match status" value="1"/>
</dbReference>
<dbReference type="GO" id="GO:0005990">
    <property type="term" value="P:lactose catabolic process"/>
    <property type="evidence" value="ECO:0007669"/>
    <property type="project" value="TreeGrafter"/>
</dbReference>
<protein>
    <recommendedName>
        <fullName evidence="3 7">Beta-galactosidase</fullName>
        <ecNumber evidence="3 7">3.2.1.23</ecNumber>
    </recommendedName>
    <alternativeName>
        <fullName evidence="6 7">Lactase</fullName>
    </alternativeName>
</protein>
<dbReference type="SUPFAM" id="SSF51445">
    <property type="entry name" value="(Trans)glycosidases"/>
    <property type="match status" value="1"/>
</dbReference>
<dbReference type="GO" id="GO:0030246">
    <property type="term" value="F:carbohydrate binding"/>
    <property type="evidence" value="ECO:0007669"/>
    <property type="project" value="InterPro"/>
</dbReference>
<feature type="domain" description="Beta galactosidase small chain/" evidence="8">
    <location>
        <begin position="721"/>
        <end position="989"/>
    </location>
</feature>
<evidence type="ECO:0000256" key="5">
    <source>
        <dbReference type="ARBA" id="ARBA00023295"/>
    </source>
</evidence>
<keyword evidence="4 7" id="KW-0378">Hydrolase</keyword>
<dbReference type="Pfam" id="PF02836">
    <property type="entry name" value="Glyco_hydro_2_C"/>
    <property type="match status" value="1"/>
</dbReference>
<dbReference type="InterPro" id="IPR036156">
    <property type="entry name" value="Beta-gal/glucu_dom_sf"/>
</dbReference>
<evidence type="ECO:0000256" key="4">
    <source>
        <dbReference type="ARBA" id="ARBA00022801"/>
    </source>
</evidence>
<dbReference type="InterPro" id="IPR006102">
    <property type="entry name" value="Ig-like_GH2"/>
</dbReference>
<dbReference type="GO" id="GO:0004565">
    <property type="term" value="F:beta-galactosidase activity"/>
    <property type="evidence" value="ECO:0007669"/>
    <property type="project" value="UniProtKB-EC"/>
</dbReference>
<comment type="catalytic activity">
    <reaction evidence="1 7">
        <text>Hydrolysis of terminal non-reducing beta-D-galactose residues in beta-D-galactosides.</text>
        <dbReference type="EC" id="3.2.1.23"/>
    </reaction>
</comment>
<dbReference type="SUPFAM" id="SSF74650">
    <property type="entry name" value="Galactose mutarotase-like"/>
    <property type="match status" value="1"/>
</dbReference>
<dbReference type="AlphaFoldDB" id="A0A2A4GXK2"/>
<dbReference type="InterPro" id="IPR006101">
    <property type="entry name" value="Glyco_hydro_2"/>
</dbReference>
<dbReference type="InterPro" id="IPR006103">
    <property type="entry name" value="Glyco_hydro_2_cat"/>
</dbReference>
<evidence type="ECO:0000259" key="8">
    <source>
        <dbReference type="SMART" id="SM01038"/>
    </source>
</evidence>
<reference evidence="9 10" key="1">
    <citation type="journal article" date="2017" name="PLoS ONE">
        <title>Development of a real-time PCR for detection of Staphylococcus pseudintermedius using a novel automated comparison of whole-genome sequences.</title>
        <authorList>
            <person name="Verstappen K.M."/>
            <person name="Huijbregts L."/>
            <person name="Spaninks M."/>
            <person name="Wagenaar J.A."/>
            <person name="Fluit A.C."/>
            <person name="Duim B."/>
        </authorList>
    </citation>
    <scope>NUCLEOTIDE SEQUENCE [LARGE SCALE GENOMIC DNA]</scope>
    <source>
        <strain evidence="9 10">215070706401-1</strain>
    </source>
</reference>
<evidence type="ECO:0000256" key="7">
    <source>
        <dbReference type="RuleBase" id="RU361154"/>
    </source>
</evidence>
<dbReference type="Gene3D" id="2.60.120.260">
    <property type="entry name" value="Galactose-binding domain-like"/>
    <property type="match status" value="1"/>
</dbReference>
<dbReference type="Pfam" id="PF16353">
    <property type="entry name" value="LacZ_4"/>
    <property type="match status" value="1"/>
</dbReference>
<dbReference type="InterPro" id="IPR013783">
    <property type="entry name" value="Ig-like_fold"/>
</dbReference>
<evidence type="ECO:0000313" key="10">
    <source>
        <dbReference type="Proteomes" id="UP000218335"/>
    </source>
</evidence>
<dbReference type="InterPro" id="IPR032312">
    <property type="entry name" value="LacZ_4"/>
</dbReference>
<evidence type="ECO:0000313" key="9">
    <source>
        <dbReference type="EMBL" id="PCF55258.1"/>
    </source>
</evidence>
<dbReference type="RefSeq" id="WP_096593489.1">
    <property type="nucleotide sequence ID" value="NZ_MWUU01000007.1"/>
</dbReference>
<organism evidence="9 10">
    <name type="scientific">Staphylococcus delphini</name>
    <dbReference type="NCBI Taxonomy" id="53344"/>
    <lineage>
        <taxon>Bacteria</taxon>
        <taxon>Bacillati</taxon>
        <taxon>Bacillota</taxon>
        <taxon>Bacilli</taxon>
        <taxon>Bacillales</taxon>
        <taxon>Staphylococcaceae</taxon>
        <taxon>Staphylococcus</taxon>
        <taxon>Staphylococcus intermedius group</taxon>
    </lineage>
</organism>
<dbReference type="Gene3D" id="3.20.20.80">
    <property type="entry name" value="Glycosidases"/>
    <property type="match status" value="1"/>
</dbReference>
<dbReference type="InterPro" id="IPR017853">
    <property type="entry name" value="GH"/>
</dbReference>
<dbReference type="InterPro" id="IPR011013">
    <property type="entry name" value="Gal_mutarotase_sf_dom"/>
</dbReference>
<comment type="similarity">
    <text evidence="2 7">Belongs to the glycosyl hydrolase 2 family.</text>
</comment>